<gene>
    <name evidence="2" type="ORF">DL764_005028</name>
</gene>
<feature type="compositionally biased region" description="Polar residues" evidence="1">
    <location>
        <begin position="11"/>
        <end position="34"/>
    </location>
</feature>
<organism evidence="2 3">
    <name type="scientific">Monosporascus ibericus</name>
    <dbReference type="NCBI Taxonomy" id="155417"/>
    <lineage>
        <taxon>Eukaryota</taxon>
        <taxon>Fungi</taxon>
        <taxon>Dikarya</taxon>
        <taxon>Ascomycota</taxon>
        <taxon>Pezizomycotina</taxon>
        <taxon>Sordariomycetes</taxon>
        <taxon>Xylariomycetidae</taxon>
        <taxon>Xylariales</taxon>
        <taxon>Xylariales incertae sedis</taxon>
        <taxon>Monosporascus</taxon>
    </lineage>
</organism>
<feature type="region of interest" description="Disordered" evidence="1">
    <location>
        <begin position="233"/>
        <end position="258"/>
    </location>
</feature>
<dbReference type="OrthoDB" id="4772092at2759"/>
<feature type="region of interest" description="Disordered" evidence="1">
    <location>
        <begin position="1"/>
        <end position="42"/>
    </location>
</feature>
<comment type="caution">
    <text evidence="2">The sequence shown here is derived from an EMBL/GenBank/DDBJ whole genome shotgun (WGS) entry which is preliminary data.</text>
</comment>
<dbReference type="EMBL" id="QJNU01000250">
    <property type="protein sequence ID" value="RYP03649.1"/>
    <property type="molecule type" value="Genomic_DNA"/>
</dbReference>
<dbReference type="AlphaFoldDB" id="A0A4V1XAR3"/>
<evidence type="ECO:0000313" key="2">
    <source>
        <dbReference type="EMBL" id="RYP03649.1"/>
    </source>
</evidence>
<dbReference type="Pfam" id="PF12511">
    <property type="entry name" value="DUF3716"/>
    <property type="match status" value="1"/>
</dbReference>
<accession>A0A4V1XAR3</accession>
<name>A0A4V1XAR3_9PEZI</name>
<proteinExistence type="predicted"/>
<sequence length="258" mass="29016">MPKEKPKKGQTGATKMSQASSTGGDPEVTGSNENEGNHGLGDGRFRWDTGLLVAAPDSVDKQSTNEEVTAYWLERIRNSTFAKALDIVEEREVVLRLLEPFEYRVGNKWTAATFNIGRDHQAQALAAYILLPSKNKEPCVQCSSHKSRGPCLDCLSFGNDWFGRACSNCKYSGTPQNCSFFKERVAEEEKQKRADRFEEMRNNPDKIWFTQDDLKDHLASELEELADIIQSELNERASRRAMPGKSPAKTPAKRQRQA</sequence>
<evidence type="ECO:0000313" key="3">
    <source>
        <dbReference type="Proteomes" id="UP000293360"/>
    </source>
</evidence>
<keyword evidence="3" id="KW-1185">Reference proteome</keyword>
<protein>
    <submittedName>
        <fullName evidence="2">Uncharacterized protein</fullName>
    </submittedName>
</protein>
<reference evidence="2 3" key="1">
    <citation type="submission" date="2018-06" db="EMBL/GenBank/DDBJ databases">
        <title>Complete Genomes of Monosporascus.</title>
        <authorList>
            <person name="Robinson A.J."/>
            <person name="Natvig D.O."/>
        </authorList>
    </citation>
    <scope>NUCLEOTIDE SEQUENCE [LARGE SCALE GENOMIC DNA]</scope>
    <source>
        <strain evidence="2 3">CBS 110550</strain>
    </source>
</reference>
<evidence type="ECO:0000256" key="1">
    <source>
        <dbReference type="SAM" id="MobiDB-lite"/>
    </source>
</evidence>
<dbReference type="InterPro" id="IPR022190">
    <property type="entry name" value="DUF3716"/>
</dbReference>
<dbReference type="Proteomes" id="UP000293360">
    <property type="component" value="Unassembled WGS sequence"/>
</dbReference>